<dbReference type="GO" id="GO:0005576">
    <property type="term" value="C:extracellular region"/>
    <property type="evidence" value="ECO:0007669"/>
    <property type="project" value="InterPro"/>
</dbReference>
<evidence type="ECO:0000313" key="5">
    <source>
        <dbReference type="Proteomes" id="UP000718012"/>
    </source>
</evidence>
<dbReference type="GO" id="GO:0046559">
    <property type="term" value="F:alpha-glucuronidase activity"/>
    <property type="evidence" value="ECO:0007669"/>
    <property type="project" value="InterPro"/>
</dbReference>
<organism evidence="4 5">
    <name type="scientific">Phocaeicola coprocola</name>
    <dbReference type="NCBI Taxonomy" id="310298"/>
    <lineage>
        <taxon>Bacteria</taxon>
        <taxon>Pseudomonadati</taxon>
        <taxon>Bacteroidota</taxon>
        <taxon>Bacteroidia</taxon>
        <taxon>Bacteroidales</taxon>
        <taxon>Bacteroidaceae</taxon>
        <taxon>Phocaeicola</taxon>
    </lineage>
</organism>
<comment type="caution">
    <text evidence="4">The sequence shown here is derived from an EMBL/GenBank/DDBJ whole genome shotgun (WGS) entry which is preliminary data.</text>
</comment>
<dbReference type="Gene3D" id="3.90.1330.10">
    <property type="entry name" value="Alpha-glucuronidase, C-terminal domain"/>
    <property type="match status" value="1"/>
</dbReference>
<dbReference type="Gene3D" id="3.20.20.80">
    <property type="entry name" value="Glycosidases"/>
    <property type="match status" value="1"/>
</dbReference>
<dbReference type="AlphaFoldDB" id="A0A921K3F3"/>
<dbReference type="Pfam" id="PF07488">
    <property type="entry name" value="Glyco_hydro_67M"/>
    <property type="match status" value="1"/>
</dbReference>
<dbReference type="GO" id="GO:0045493">
    <property type="term" value="P:xylan catabolic process"/>
    <property type="evidence" value="ECO:0007669"/>
    <property type="project" value="InterPro"/>
</dbReference>
<keyword evidence="1" id="KW-0378">Hydrolase</keyword>
<dbReference type="Gene3D" id="3.30.379.10">
    <property type="entry name" value="Chitobiase/beta-hexosaminidase domain 2-like"/>
    <property type="match status" value="1"/>
</dbReference>
<evidence type="ECO:0000259" key="2">
    <source>
        <dbReference type="Pfam" id="PF07477"/>
    </source>
</evidence>
<dbReference type="SUPFAM" id="SSF55545">
    <property type="entry name" value="beta-N-acetylhexosaminidase-like domain"/>
    <property type="match status" value="1"/>
</dbReference>
<reference evidence="4" key="2">
    <citation type="submission" date="2021-09" db="EMBL/GenBank/DDBJ databases">
        <authorList>
            <person name="Gilroy R."/>
        </authorList>
    </citation>
    <scope>NUCLEOTIDE SEQUENCE</scope>
    <source>
        <strain evidence="4">CHK165-8395</strain>
    </source>
</reference>
<dbReference type="Pfam" id="PF07477">
    <property type="entry name" value="Glyco_hydro_67C"/>
    <property type="match status" value="1"/>
</dbReference>
<dbReference type="SUPFAM" id="SSF51445">
    <property type="entry name" value="(Trans)glycosidases"/>
    <property type="match status" value="1"/>
</dbReference>
<evidence type="ECO:0000313" key="4">
    <source>
        <dbReference type="EMBL" id="HJF08273.1"/>
    </source>
</evidence>
<dbReference type="InterPro" id="IPR011099">
    <property type="entry name" value="Glyco_hydro_67_C"/>
</dbReference>
<dbReference type="PANTHER" id="PTHR39207">
    <property type="entry name" value="ALPHA-GLUCURONIDASE A"/>
    <property type="match status" value="1"/>
</dbReference>
<feature type="domain" description="Glycosyl hydrolase family 67 C-terminal" evidence="2">
    <location>
        <begin position="412"/>
        <end position="637"/>
    </location>
</feature>
<dbReference type="InterPro" id="IPR037054">
    <property type="entry name" value="A-glucoronidase_C_sf"/>
</dbReference>
<reference evidence="4" key="1">
    <citation type="journal article" date="2021" name="PeerJ">
        <title>Extensive microbial diversity within the chicken gut microbiome revealed by metagenomics and culture.</title>
        <authorList>
            <person name="Gilroy R."/>
            <person name="Ravi A."/>
            <person name="Getino M."/>
            <person name="Pursley I."/>
            <person name="Horton D.L."/>
            <person name="Alikhan N.F."/>
            <person name="Baker D."/>
            <person name="Gharbi K."/>
            <person name="Hall N."/>
            <person name="Watson M."/>
            <person name="Adriaenssens E.M."/>
            <person name="Foster-Nyarko E."/>
            <person name="Jarju S."/>
            <person name="Secka A."/>
            <person name="Antonio M."/>
            <person name="Oren A."/>
            <person name="Chaudhuri R.R."/>
            <person name="La Ragione R."/>
            <person name="Hildebrand F."/>
            <person name="Pallen M.J."/>
        </authorList>
    </citation>
    <scope>NUCLEOTIDE SEQUENCE</scope>
    <source>
        <strain evidence="4">CHK165-8395</strain>
    </source>
</reference>
<dbReference type="Proteomes" id="UP000718012">
    <property type="component" value="Unassembled WGS sequence"/>
</dbReference>
<name>A0A921K3F3_9BACT</name>
<dbReference type="InterPro" id="IPR017853">
    <property type="entry name" value="GH"/>
</dbReference>
<dbReference type="InterPro" id="IPR011100">
    <property type="entry name" value="Glyco_hydro_67_cat"/>
</dbReference>
<feature type="domain" description="Glycosyl hydrolase family 67 catalytic" evidence="3">
    <location>
        <begin position="116"/>
        <end position="389"/>
    </location>
</feature>
<dbReference type="PANTHER" id="PTHR39207:SF1">
    <property type="entry name" value="ALPHA-GLUCURONIDASE A"/>
    <property type="match status" value="1"/>
</dbReference>
<protein>
    <submittedName>
        <fullName evidence="4">Alpha-glucuronidase</fullName>
    </submittedName>
</protein>
<dbReference type="EMBL" id="DYXD01000198">
    <property type="protein sequence ID" value="HJF08273.1"/>
    <property type="molecule type" value="Genomic_DNA"/>
</dbReference>
<proteinExistence type="predicted"/>
<accession>A0A921K3F3</accession>
<dbReference type="GO" id="GO:0033939">
    <property type="term" value="F:xylan alpha-1,2-glucuronosidase activity"/>
    <property type="evidence" value="ECO:0007669"/>
    <property type="project" value="TreeGrafter"/>
</dbReference>
<evidence type="ECO:0000259" key="3">
    <source>
        <dbReference type="Pfam" id="PF07488"/>
    </source>
</evidence>
<sequence>MIRNLFLGLLFCGWTLGASAEDGSRLWLRQDTTASATIDCLLHSQTLNIAQRELNRSWKGVPVTLQLCADKEHLALGKDGYTIRTDKNHIVIGSLSETGVLYAAYHLIRLQETDIDLGHLDIKEKPAYEYRILNHWDNLDGTIERGYAGHSLWKWEELPDVLSPRYEAYARANASVGINGTVLNNVNASPEILSDAYLLKVKALADVFRPYGLKVYLSVNFASPMVLGKLATADPLNTEVSEWWKKKVHEIYSQIPDFGGFLVKANSEGQPGPCDYHRTHAEGANMLAEALKPYGGIVMWRAFVYSPSDNDRAKQAYLEFQPLDGKFLDNVIVQVKNGPIDFQPREPYSPLFGAMKHTPLMAEFQVTQEYLGHSNHLAYLAPMWKEFFRYVDPDMLRAVAGVTNIGDDVNWCGHDFAQANWYAFGRLAWNPRLSSEEIADEWLKQTFTSNKDFLVPMREVMLESREAVVNYMMPLGLHHIFAWGHHYGPEPWCEIEGARPDWLPSYYHRADSEGLGFDRSGTGSNAVSQYPDSLANIWGTLDTCPEEFLLWFHHVPWTYKLKNGYTLWEELCYKYDTGLKEVRRFRNTWNQMRPYIDTERYEAVAKRLDIQVNDAVWWKDACLLYFQSFSKMKFPKDIEKATFRLKELKKVHLPITNFECPGADLLPRKE</sequence>
<gene>
    <name evidence="4" type="ORF">K8U81_08810</name>
</gene>
<dbReference type="InterPro" id="IPR029018">
    <property type="entry name" value="Hex-like_dom2"/>
</dbReference>
<evidence type="ECO:0000256" key="1">
    <source>
        <dbReference type="ARBA" id="ARBA00022801"/>
    </source>
</evidence>